<dbReference type="EMBL" id="FPBK01000001">
    <property type="protein sequence ID" value="SFU27347.1"/>
    <property type="molecule type" value="Genomic_DNA"/>
</dbReference>
<keyword evidence="3" id="KW-1185">Reference proteome</keyword>
<evidence type="ECO:0000313" key="3">
    <source>
        <dbReference type="Proteomes" id="UP000199138"/>
    </source>
</evidence>
<dbReference type="RefSeq" id="WP_093021576.1">
    <property type="nucleotide sequence ID" value="NZ_FPBK01000001.1"/>
</dbReference>
<gene>
    <name evidence="2" type="ORF">SAMN05216480_101145</name>
</gene>
<protein>
    <submittedName>
        <fullName evidence="2">Outer membrane protein beta-barrel domain-containing protein</fullName>
    </submittedName>
</protein>
<evidence type="ECO:0000256" key="1">
    <source>
        <dbReference type="SAM" id="SignalP"/>
    </source>
</evidence>
<evidence type="ECO:0000313" key="2">
    <source>
        <dbReference type="EMBL" id="SFU27347.1"/>
    </source>
</evidence>
<keyword evidence="1" id="KW-0732">Signal</keyword>
<dbReference type="AlphaFoldDB" id="A0A1I7ETT5"/>
<reference evidence="2 3" key="1">
    <citation type="submission" date="2016-10" db="EMBL/GenBank/DDBJ databases">
        <authorList>
            <person name="de Groot N.N."/>
        </authorList>
    </citation>
    <scope>NUCLEOTIDE SEQUENCE [LARGE SCALE GENOMIC DNA]</scope>
    <source>
        <strain evidence="2 3">CGMCC 1.12333</strain>
    </source>
</reference>
<dbReference type="Gene3D" id="2.40.160.20">
    <property type="match status" value="1"/>
</dbReference>
<sequence length="163" mass="17875">MKKVMNMNSVITLLLIMVSATAFAQNNYDKNLKFGIAVDGGIPVGDDDAFDASLGLDARLQLNVTEKTSLMATTGYTHLFSNYQDSGFIPAKLGFKSFFANSFYVSGEAGAAFGVNKLDETSFLWSPGIGYANETWDVSARYEDYSDYDFGQVALRIAYAFKL</sequence>
<dbReference type="STRING" id="1224947.SAMN05216480_101145"/>
<proteinExistence type="predicted"/>
<name>A0A1I7ETT5_9FLAO</name>
<feature type="chain" id="PRO_5011671246" evidence="1">
    <location>
        <begin position="25"/>
        <end position="163"/>
    </location>
</feature>
<feature type="signal peptide" evidence="1">
    <location>
        <begin position="1"/>
        <end position="24"/>
    </location>
</feature>
<accession>A0A1I7ETT5</accession>
<dbReference type="OrthoDB" id="791021at2"/>
<dbReference type="Proteomes" id="UP000199138">
    <property type="component" value="Unassembled WGS sequence"/>
</dbReference>
<organism evidence="2 3">
    <name type="scientific">Pustulibacterium marinum</name>
    <dbReference type="NCBI Taxonomy" id="1224947"/>
    <lineage>
        <taxon>Bacteria</taxon>
        <taxon>Pseudomonadati</taxon>
        <taxon>Bacteroidota</taxon>
        <taxon>Flavobacteriia</taxon>
        <taxon>Flavobacteriales</taxon>
        <taxon>Flavobacteriaceae</taxon>
        <taxon>Pustulibacterium</taxon>
    </lineage>
</organism>